<dbReference type="AlphaFoldDB" id="A0A6C0KN97"/>
<dbReference type="GO" id="GO:0048270">
    <property type="term" value="F:methionine adenosyltransferase regulator activity"/>
    <property type="evidence" value="ECO:0007669"/>
    <property type="project" value="TreeGrafter"/>
</dbReference>
<accession>A0A6C0KN97</accession>
<dbReference type="EMBL" id="MN740936">
    <property type="protein sequence ID" value="QHU18626.1"/>
    <property type="molecule type" value="Genomic_DNA"/>
</dbReference>
<dbReference type="SUPFAM" id="SSF51735">
    <property type="entry name" value="NAD(P)-binding Rossmann-fold domains"/>
    <property type="match status" value="1"/>
</dbReference>
<proteinExistence type="predicted"/>
<dbReference type="PANTHER" id="PTHR10491">
    <property type="entry name" value="DTDP-4-DEHYDRORHAMNOSE REDUCTASE"/>
    <property type="match status" value="1"/>
</dbReference>
<dbReference type="GO" id="GO:0048269">
    <property type="term" value="C:methionine adenosyltransferase complex"/>
    <property type="evidence" value="ECO:0007669"/>
    <property type="project" value="TreeGrafter"/>
</dbReference>
<feature type="domain" description="NAD-dependent epimerase/dehydratase" evidence="1">
    <location>
        <begin position="7"/>
        <end position="160"/>
    </location>
</feature>
<dbReference type="PANTHER" id="PTHR10491:SF4">
    <property type="entry name" value="METHIONINE ADENOSYLTRANSFERASE 2 SUBUNIT BETA"/>
    <property type="match status" value="1"/>
</dbReference>
<dbReference type="Pfam" id="PF01370">
    <property type="entry name" value="Epimerase"/>
    <property type="match status" value="1"/>
</dbReference>
<protein>
    <recommendedName>
        <fullName evidence="1">NAD-dependent epimerase/dehydratase domain-containing protein</fullName>
    </recommendedName>
</protein>
<sequence>MKPLMRVLVFGGNGWIGQQFINSTTHNVVIAATRPENKVECYQEIKSVDPDTVVSFIGRTYGTDANGTRIPSIDYLELPGKLQENMRDNLFAIINLAEICESLHIQFVYLGTGCIYTYTNNKKIFTEDDEPNFFGSSYSTVKGYTDQLLRTYRHTLQLRIRMPISRHVSHRNLINKLVGYPNICSIPNSMTVLDDMWPIIDKMIEEKEVGVYNMTNPGVVEHNWILEQYRQHIQPSHTWNLVSYDEQLQYITSGRSNNELSTTKIEHFCQRHGLEFIDIQSSILRCIQEMQPQL</sequence>
<evidence type="ECO:0000259" key="1">
    <source>
        <dbReference type="Pfam" id="PF01370"/>
    </source>
</evidence>
<evidence type="ECO:0000313" key="2">
    <source>
        <dbReference type="EMBL" id="QHU18626.1"/>
    </source>
</evidence>
<name>A0A6C0KN97_9ZZZZ</name>
<dbReference type="InterPro" id="IPR036291">
    <property type="entry name" value="NAD(P)-bd_dom_sf"/>
</dbReference>
<dbReference type="Gene3D" id="3.40.50.720">
    <property type="entry name" value="NAD(P)-binding Rossmann-like Domain"/>
    <property type="match status" value="1"/>
</dbReference>
<dbReference type="GO" id="GO:0006556">
    <property type="term" value="P:S-adenosylmethionine biosynthetic process"/>
    <property type="evidence" value="ECO:0007669"/>
    <property type="project" value="TreeGrafter"/>
</dbReference>
<dbReference type="InterPro" id="IPR001509">
    <property type="entry name" value="Epimerase_deHydtase"/>
</dbReference>
<reference evidence="2" key="1">
    <citation type="journal article" date="2020" name="Nature">
        <title>Giant virus diversity and host interactions through global metagenomics.</title>
        <authorList>
            <person name="Schulz F."/>
            <person name="Roux S."/>
            <person name="Paez-Espino D."/>
            <person name="Jungbluth S."/>
            <person name="Walsh D.A."/>
            <person name="Denef V.J."/>
            <person name="McMahon K.D."/>
            <person name="Konstantinidis K.T."/>
            <person name="Eloe-Fadrosh E.A."/>
            <person name="Kyrpides N.C."/>
            <person name="Woyke T."/>
        </authorList>
    </citation>
    <scope>NUCLEOTIDE SEQUENCE</scope>
    <source>
        <strain evidence="2">GVMAG-S-3300013006-158</strain>
    </source>
</reference>
<dbReference type="InterPro" id="IPR005913">
    <property type="entry name" value="dTDP_dehydrorham_reduct"/>
</dbReference>
<organism evidence="2">
    <name type="scientific">viral metagenome</name>
    <dbReference type="NCBI Taxonomy" id="1070528"/>
    <lineage>
        <taxon>unclassified sequences</taxon>
        <taxon>metagenomes</taxon>
        <taxon>organismal metagenomes</taxon>
    </lineage>
</organism>